<accession>A0A1I7S3C7</accession>
<evidence type="ECO:0000256" key="11">
    <source>
        <dbReference type="ARBA" id="ARBA00022884"/>
    </source>
</evidence>
<dbReference type="eggNOG" id="KOG0304">
    <property type="taxonomic scope" value="Eukaryota"/>
</dbReference>
<keyword evidence="8" id="KW-0479">Metal-binding</keyword>
<dbReference type="Pfam" id="PF04857">
    <property type="entry name" value="CAF1"/>
    <property type="match status" value="2"/>
</dbReference>
<keyword evidence="14" id="KW-0539">Nucleus</keyword>
<proteinExistence type="inferred from homology"/>
<keyword evidence="12" id="KW-0805">Transcription regulation</keyword>
<evidence type="ECO:0000256" key="3">
    <source>
        <dbReference type="ARBA" id="ARBA00004496"/>
    </source>
</evidence>
<dbReference type="SUPFAM" id="SSF53098">
    <property type="entry name" value="Ribonuclease H-like"/>
    <property type="match status" value="1"/>
</dbReference>
<dbReference type="Proteomes" id="UP000659654">
    <property type="component" value="Unassembled WGS sequence"/>
</dbReference>
<evidence type="ECO:0000256" key="9">
    <source>
        <dbReference type="ARBA" id="ARBA00022801"/>
    </source>
</evidence>
<evidence type="ECO:0000256" key="2">
    <source>
        <dbReference type="ARBA" id="ARBA00004123"/>
    </source>
</evidence>
<dbReference type="AlphaFoldDB" id="A0A1I7S3C7"/>
<evidence type="ECO:0000256" key="12">
    <source>
        <dbReference type="ARBA" id="ARBA00023015"/>
    </source>
</evidence>
<dbReference type="GO" id="GO:0003723">
    <property type="term" value="F:RNA binding"/>
    <property type="evidence" value="ECO:0007669"/>
    <property type="project" value="UniProtKB-KW"/>
</dbReference>
<evidence type="ECO:0000256" key="5">
    <source>
        <dbReference type="ARBA" id="ARBA00012161"/>
    </source>
</evidence>
<dbReference type="GO" id="GO:0046872">
    <property type="term" value="F:metal ion binding"/>
    <property type="evidence" value="ECO:0007669"/>
    <property type="project" value="UniProtKB-KW"/>
</dbReference>
<name>A0A1I7S3C7_BURXY</name>
<dbReference type="InterPro" id="IPR039637">
    <property type="entry name" value="CNOT7/CNOT8/Pop2"/>
</dbReference>
<dbReference type="InterPro" id="IPR006941">
    <property type="entry name" value="RNase_CAF1"/>
</dbReference>
<dbReference type="InterPro" id="IPR036397">
    <property type="entry name" value="RNaseH_sf"/>
</dbReference>
<comment type="catalytic activity">
    <reaction evidence="1">
        <text>Exonucleolytic cleavage of poly(A) to 5'-AMP.</text>
        <dbReference type="EC" id="3.1.13.4"/>
    </reaction>
</comment>
<dbReference type="GO" id="GO:0030014">
    <property type="term" value="C:CCR4-NOT complex"/>
    <property type="evidence" value="ECO:0007669"/>
    <property type="project" value="InterPro"/>
</dbReference>
<evidence type="ECO:0000256" key="7">
    <source>
        <dbReference type="ARBA" id="ARBA00022722"/>
    </source>
</evidence>
<evidence type="ECO:0000256" key="1">
    <source>
        <dbReference type="ARBA" id="ARBA00001663"/>
    </source>
</evidence>
<evidence type="ECO:0000313" key="18">
    <source>
        <dbReference type="Proteomes" id="UP000659654"/>
    </source>
</evidence>
<keyword evidence="11" id="KW-0694">RNA-binding</keyword>
<dbReference type="EMBL" id="CAJFDI010000004">
    <property type="protein sequence ID" value="CAD5226770.1"/>
    <property type="molecule type" value="Genomic_DNA"/>
</dbReference>
<evidence type="ECO:0000256" key="6">
    <source>
        <dbReference type="ARBA" id="ARBA00022490"/>
    </source>
</evidence>
<sequence length="307" mass="34810">MVAQDIIFRDVWASNLDEEFAELRKIVRKSNAVITNIEFPGICMTPIGTFFSQEHFSYQQLLVNVNALKPLQIGFTFIHKPIVVFQFNFHFNINEDMCSDEAYNAYQAAGYDFEKHNNEGIDLLDFGELLTTSGLVVSKLTWASFHAAFDFGYIIRSLNGGSLPADIREFYKLFRKYFSTAYDIKYMMQHANATRRGLTTSMNIQETAEAMQLHRWGKVYNAGSNSQLAARIFFFLKDDILKENWQELSHNIRGLISGIGGKPVLPPGAVIQNIFAPKSYNGQTEPHRVGTGTPGRPQRHSAASMRN</sequence>
<dbReference type="GO" id="GO:0004535">
    <property type="term" value="F:poly(A)-specific ribonuclease activity"/>
    <property type="evidence" value="ECO:0007669"/>
    <property type="project" value="UniProtKB-EC"/>
</dbReference>
<evidence type="ECO:0000256" key="14">
    <source>
        <dbReference type="ARBA" id="ARBA00023242"/>
    </source>
</evidence>
<dbReference type="Proteomes" id="UP000582659">
    <property type="component" value="Unassembled WGS sequence"/>
</dbReference>
<keyword evidence="6" id="KW-0963">Cytoplasm</keyword>
<dbReference type="OrthoDB" id="1164111at2759"/>
<dbReference type="Proteomes" id="UP000095284">
    <property type="component" value="Unplaced"/>
</dbReference>
<reference evidence="16" key="2">
    <citation type="submission" date="2020-09" db="EMBL/GenBank/DDBJ databases">
        <authorList>
            <person name="Kikuchi T."/>
        </authorList>
    </citation>
    <scope>NUCLEOTIDE SEQUENCE</scope>
    <source>
        <strain evidence="16">Ka4C1</strain>
    </source>
</reference>
<dbReference type="EC" id="3.1.13.4" evidence="5"/>
<evidence type="ECO:0000256" key="4">
    <source>
        <dbReference type="ARBA" id="ARBA00008372"/>
    </source>
</evidence>
<keyword evidence="9" id="KW-0378">Hydrolase</keyword>
<dbReference type="InterPro" id="IPR012337">
    <property type="entry name" value="RNaseH-like_sf"/>
</dbReference>
<dbReference type="WBParaSite" id="BXY_0750800.1">
    <property type="protein sequence ID" value="BXY_0750800.1"/>
    <property type="gene ID" value="BXY_0750800"/>
</dbReference>
<evidence type="ECO:0000256" key="15">
    <source>
        <dbReference type="SAM" id="MobiDB-lite"/>
    </source>
</evidence>
<keyword evidence="18" id="KW-1185">Reference proteome</keyword>
<dbReference type="Gene3D" id="3.30.420.10">
    <property type="entry name" value="Ribonuclease H-like superfamily/Ribonuclease H"/>
    <property type="match status" value="1"/>
</dbReference>
<dbReference type="PANTHER" id="PTHR10797">
    <property type="entry name" value="CCR4-NOT TRANSCRIPTION COMPLEX SUBUNIT"/>
    <property type="match status" value="1"/>
</dbReference>
<comment type="subcellular location">
    <subcellularLocation>
        <location evidence="3">Cytoplasm</location>
    </subcellularLocation>
    <subcellularLocation>
        <location evidence="2">Nucleus</location>
    </subcellularLocation>
</comment>
<reference evidence="19" key="1">
    <citation type="submission" date="2016-11" db="UniProtKB">
        <authorList>
            <consortium name="WormBaseParasite"/>
        </authorList>
    </citation>
    <scope>IDENTIFICATION</scope>
</reference>
<dbReference type="SMR" id="A0A1I7S3C7"/>
<evidence type="ECO:0000256" key="10">
    <source>
        <dbReference type="ARBA" id="ARBA00022839"/>
    </source>
</evidence>
<evidence type="ECO:0000256" key="8">
    <source>
        <dbReference type="ARBA" id="ARBA00022723"/>
    </source>
</evidence>
<keyword evidence="10" id="KW-0269">Exonuclease</keyword>
<keyword evidence="7" id="KW-0540">Nuclease</keyword>
<evidence type="ECO:0000256" key="13">
    <source>
        <dbReference type="ARBA" id="ARBA00023163"/>
    </source>
</evidence>
<evidence type="ECO:0000313" key="17">
    <source>
        <dbReference type="Proteomes" id="UP000095284"/>
    </source>
</evidence>
<organism evidence="17 19">
    <name type="scientific">Bursaphelenchus xylophilus</name>
    <name type="common">Pinewood nematode worm</name>
    <name type="synonym">Aphelenchoides xylophilus</name>
    <dbReference type="NCBI Taxonomy" id="6326"/>
    <lineage>
        <taxon>Eukaryota</taxon>
        <taxon>Metazoa</taxon>
        <taxon>Ecdysozoa</taxon>
        <taxon>Nematoda</taxon>
        <taxon>Chromadorea</taxon>
        <taxon>Rhabditida</taxon>
        <taxon>Tylenchina</taxon>
        <taxon>Tylenchomorpha</taxon>
        <taxon>Aphelenchoidea</taxon>
        <taxon>Aphelenchoididae</taxon>
        <taxon>Bursaphelenchus</taxon>
    </lineage>
</organism>
<feature type="region of interest" description="Disordered" evidence="15">
    <location>
        <begin position="281"/>
        <end position="307"/>
    </location>
</feature>
<gene>
    <name evidence="16" type="ORF">BXYJ_LOCUS9315</name>
</gene>
<dbReference type="GO" id="GO:0005634">
    <property type="term" value="C:nucleus"/>
    <property type="evidence" value="ECO:0007669"/>
    <property type="project" value="UniProtKB-SubCell"/>
</dbReference>
<comment type="similarity">
    <text evidence="4">Belongs to the CAF1 family.</text>
</comment>
<protein>
    <recommendedName>
        <fullName evidence="5">poly(A)-specific ribonuclease</fullName>
        <ecNumber evidence="5">3.1.13.4</ecNumber>
    </recommendedName>
</protein>
<dbReference type="GO" id="GO:0005737">
    <property type="term" value="C:cytoplasm"/>
    <property type="evidence" value="ECO:0007669"/>
    <property type="project" value="UniProtKB-SubCell"/>
</dbReference>
<evidence type="ECO:0000313" key="19">
    <source>
        <dbReference type="WBParaSite" id="BXY_0750800.1"/>
    </source>
</evidence>
<keyword evidence="13" id="KW-0804">Transcription</keyword>
<evidence type="ECO:0000313" key="16">
    <source>
        <dbReference type="EMBL" id="CAD5226770.1"/>
    </source>
</evidence>
<dbReference type="EMBL" id="CAJFCV020000004">
    <property type="protein sequence ID" value="CAG9116216.1"/>
    <property type="molecule type" value="Genomic_DNA"/>
</dbReference>